<protein>
    <submittedName>
        <fullName evidence="2">Uncharacterized protein</fullName>
    </submittedName>
</protein>
<comment type="caution">
    <text evidence="2">The sequence shown here is derived from an EMBL/GenBank/DDBJ whole genome shotgun (WGS) entry which is preliminary data.</text>
</comment>
<dbReference type="AlphaFoldDB" id="A0A951U7Z1"/>
<keyword evidence="1" id="KW-1133">Transmembrane helix</keyword>
<dbReference type="Proteomes" id="UP000707356">
    <property type="component" value="Unassembled WGS sequence"/>
</dbReference>
<proteinExistence type="predicted"/>
<gene>
    <name evidence="2" type="ORF">KME07_21310</name>
</gene>
<sequence>MPQNPFRSELVTRASYPNRTAEQYFEALAPKLRDSFTPEQTEAIYALLQAAIPKPSPKLVDLRFAVDLVLARFYVVLFVGQDRRQQKRSYVPSSVSRVGNALAAVLLLLGLNLLISLFVLLSVYLIKSAAGIDLFPDAHLGDQMQRLS</sequence>
<evidence type="ECO:0000313" key="2">
    <source>
        <dbReference type="EMBL" id="MBW4467972.1"/>
    </source>
</evidence>
<reference evidence="2" key="1">
    <citation type="submission" date="2021-05" db="EMBL/GenBank/DDBJ databases">
        <authorList>
            <person name="Pietrasiak N."/>
            <person name="Ward R."/>
            <person name="Stajich J.E."/>
            <person name="Kurbessoian T."/>
        </authorList>
    </citation>
    <scope>NUCLEOTIDE SEQUENCE</scope>
    <source>
        <strain evidence="2">GSE-TBD4-15B</strain>
    </source>
</reference>
<name>A0A951U7Z1_9CYAN</name>
<dbReference type="EMBL" id="JAHHHV010000082">
    <property type="protein sequence ID" value="MBW4467972.1"/>
    <property type="molecule type" value="Genomic_DNA"/>
</dbReference>
<accession>A0A951U7Z1</accession>
<keyword evidence="1" id="KW-0472">Membrane</keyword>
<keyword evidence="1" id="KW-0812">Transmembrane</keyword>
<organism evidence="2 3">
    <name type="scientific">Pegethrix bostrychoides GSE-TBD4-15B</name>
    <dbReference type="NCBI Taxonomy" id="2839662"/>
    <lineage>
        <taxon>Bacteria</taxon>
        <taxon>Bacillati</taxon>
        <taxon>Cyanobacteriota</taxon>
        <taxon>Cyanophyceae</taxon>
        <taxon>Oculatellales</taxon>
        <taxon>Oculatellaceae</taxon>
        <taxon>Pegethrix</taxon>
    </lineage>
</organism>
<feature type="transmembrane region" description="Helical" evidence="1">
    <location>
        <begin position="101"/>
        <end position="126"/>
    </location>
</feature>
<evidence type="ECO:0000313" key="3">
    <source>
        <dbReference type="Proteomes" id="UP000707356"/>
    </source>
</evidence>
<reference evidence="2" key="2">
    <citation type="journal article" date="2022" name="Microbiol. Resour. Announc.">
        <title>Metagenome Sequencing to Explore Phylogenomics of Terrestrial Cyanobacteria.</title>
        <authorList>
            <person name="Ward R.D."/>
            <person name="Stajich J.E."/>
            <person name="Johansen J.R."/>
            <person name="Huntemann M."/>
            <person name="Clum A."/>
            <person name="Foster B."/>
            <person name="Foster B."/>
            <person name="Roux S."/>
            <person name="Palaniappan K."/>
            <person name="Varghese N."/>
            <person name="Mukherjee S."/>
            <person name="Reddy T.B.K."/>
            <person name="Daum C."/>
            <person name="Copeland A."/>
            <person name="Chen I.A."/>
            <person name="Ivanova N.N."/>
            <person name="Kyrpides N.C."/>
            <person name="Shapiro N."/>
            <person name="Eloe-Fadrosh E.A."/>
            <person name="Pietrasiak N."/>
        </authorList>
    </citation>
    <scope>NUCLEOTIDE SEQUENCE</scope>
    <source>
        <strain evidence="2">GSE-TBD4-15B</strain>
    </source>
</reference>
<evidence type="ECO:0000256" key="1">
    <source>
        <dbReference type="SAM" id="Phobius"/>
    </source>
</evidence>